<protein>
    <recommendedName>
        <fullName evidence="5">Fimbrial assembly protein</fullName>
    </recommendedName>
</protein>
<evidence type="ECO:0000256" key="1">
    <source>
        <dbReference type="SAM" id="MobiDB-lite"/>
    </source>
</evidence>
<organism evidence="3 4">
    <name type="scientific">Cellulomonas persica</name>
    <dbReference type="NCBI Taxonomy" id="76861"/>
    <lineage>
        <taxon>Bacteria</taxon>
        <taxon>Bacillati</taxon>
        <taxon>Actinomycetota</taxon>
        <taxon>Actinomycetes</taxon>
        <taxon>Micrococcales</taxon>
        <taxon>Cellulomonadaceae</taxon>
        <taxon>Cellulomonas</taxon>
    </lineage>
</organism>
<reference evidence="3 4" key="1">
    <citation type="submission" date="2019-07" db="EMBL/GenBank/DDBJ databases">
        <title>Whole genome shotgun sequence of Cellulomonas persica NBRC 101101.</title>
        <authorList>
            <person name="Hosoyama A."/>
            <person name="Uohara A."/>
            <person name="Ohji S."/>
            <person name="Ichikawa N."/>
        </authorList>
    </citation>
    <scope>NUCLEOTIDE SEQUENCE [LARGE SCALE GENOMIC DNA]</scope>
    <source>
        <strain evidence="3 4">NBRC 101101</strain>
    </source>
</reference>
<evidence type="ECO:0000256" key="2">
    <source>
        <dbReference type="SAM" id="Phobius"/>
    </source>
</evidence>
<dbReference type="AlphaFoldDB" id="A0A510UXA2"/>
<name>A0A510UXA2_9CELL</name>
<dbReference type="EMBL" id="BJUA01000019">
    <property type="protein sequence ID" value="GEK19189.1"/>
    <property type="molecule type" value="Genomic_DNA"/>
</dbReference>
<keyword evidence="2" id="KW-1133">Transmembrane helix</keyword>
<keyword evidence="2" id="KW-0472">Membrane</keyword>
<gene>
    <name evidence="3" type="ORF">CPE01_29220</name>
</gene>
<feature type="region of interest" description="Disordered" evidence="1">
    <location>
        <begin position="230"/>
        <end position="252"/>
    </location>
</feature>
<comment type="caution">
    <text evidence="3">The sequence shown here is derived from an EMBL/GenBank/DDBJ whole genome shotgun (WGS) entry which is preliminary data.</text>
</comment>
<evidence type="ECO:0008006" key="5">
    <source>
        <dbReference type="Google" id="ProtNLM"/>
    </source>
</evidence>
<sequence>MTSLLDRPTKSKSTKAKAPQSIITGLPQVNLLPPEVRAARGLQSIKRWLVIALLAVLVLCALVWLLAQTIAANAQSDLETAQAETARLTQEQAKYAEVPRVQAQLAQAERARQIAGSTDVVWKPYIDAITAVLPEGASIDSFIVAGATPMEGAAAPANLLQAPSIGNLTFAARSVTVPDVAALMDALDSIPGFADSFVTAVTITETEGFGVYYKIDGSVQIQPSVLSGRFEPADPAADAAADADADAKDEGE</sequence>
<evidence type="ECO:0000313" key="3">
    <source>
        <dbReference type="EMBL" id="GEK19189.1"/>
    </source>
</evidence>
<keyword evidence="2" id="KW-0812">Transmembrane</keyword>
<evidence type="ECO:0000313" key="4">
    <source>
        <dbReference type="Proteomes" id="UP000321386"/>
    </source>
</evidence>
<feature type="transmembrane region" description="Helical" evidence="2">
    <location>
        <begin position="48"/>
        <end position="67"/>
    </location>
</feature>
<proteinExistence type="predicted"/>
<accession>A0A510UXA2</accession>
<keyword evidence="4" id="KW-1185">Reference proteome</keyword>
<dbReference type="Proteomes" id="UP000321386">
    <property type="component" value="Unassembled WGS sequence"/>
</dbReference>
<dbReference type="RefSeq" id="WP_186811564.1">
    <property type="nucleotide sequence ID" value="NZ_BJUA01000019.1"/>
</dbReference>